<dbReference type="FunFam" id="3.40.50.880:FF:000001">
    <property type="entry name" value="GMP synthase [glutamine-hydrolyzing]"/>
    <property type="match status" value="1"/>
</dbReference>
<proteinExistence type="inferred from homology"/>
<dbReference type="InterPro" id="IPR001674">
    <property type="entry name" value="GMP_synth_C"/>
</dbReference>
<keyword evidence="19" id="KW-1185">Reference proteome</keyword>
<evidence type="ECO:0000256" key="6">
    <source>
        <dbReference type="ARBA" id="ARBA00022598"/>
    </source>
</evidence>
<dbReference type="Proteomes" id="UP000799440">
    <property type="component" value="Unassembled WGS sequence"/>
</dbReference>
<dbReference type="InterPro" id="IPR022310">
    <property type="entry name" value="NAD/GMP_synthase"/>
</dbReference>
<dbReference type="PRINTS" id="PR00096">
    <property type="entry name" value="GATASE"/>
</dbReference>
<dbReference type="Gene3D" id="3.30.300.10">
    <property type="match status" value="1"/>
</dbReference>
<dbReference type="EMBL" id="MU006564">
    <property type="protein sequence ID" value="KAF2750338.1"/>
    <property type="molecule type" value="Genomic_DNA"/>
</dbReference>
<keyword evidence="9 16" id="KW-0658">Purine biosynthesis</keyword>
<dbReference type="PANTHER" id="PTHR11922:SF2">
    <property type="entry name" value="GMP SYNTHASE [GLUTAMINE-HYDROLYZING]"/>
    <property type="match status" value="1"/>
</dbReference>
<dbReference type="NCBIfam" id="TIGR00888">
    <property type="entry name" value="guaA_Nterm"/>
    <property type="match status" value="1"/>
</dbReference>
<dbReference type="Pfam" id="PF00117">
    <property type="entry name" value="GATase"/>
    <property type="match status" value="1"/>
</dbReference>
<dbReference type="NCBIfam" id="TIGR00884">
    <property type="entry name" value="guaA_Cterm"/>
    <property type="match status" value="1"/>
</dbReference>
<dbReference type="CDD" id="cd01997">
    <property type="entry name" value="GMP_synthase_C"/>
    <property type="match status" value="1"/>
</dbReference>
<reference evidence="18" key="1">
    <citation type="journal article" date="2020" name="Stud. Mycol.">
        <title>101 Dothideomycetes genomes: a test case for predicting lifestyles and emergence of pathogens.</title>
        <authorList>
            <person name="Haridas S."/>
            <person name="Albert R."/>
            <person name="Binder M."/>
            <person name="Bloem J."/>
            <person name="Labutti K."/>
            <person name="Salamov A."/>
            <person name="Andreopoulos B."/>
            <person name="Baker S."/>
            <person name="Barry K."/>
            <person name="Bills G."/>
            <person name="Bluhm B."/>
            <person name="Cannon C."/>
            <person name="Castanera R."/>
            <person name="Culley D."/>
            <person name="Daum C."/>
            <person name="Ezra D."/>
            <person name="Gonzalez J."/>
            <person name="Henrissat B."/>
            <person name="Kuo A."/>
            <person name="Liang C."/>
            <person name="Lipzen A."/>
            <person name="Lutzoni F."/>
            <person name="Magnuson J."/>
            <person name="Mondo S."/>
            <person name="Nolan M."/>
            <person name="Ohm R."/>
            <person name="Pangilinan J."/>
            <person name="Park H.-J."/>
            <person name="Ramirez L."/>
            <person name="Alfaro M."/>
            <person name="Sun H."/>
            <person name="Tritt A."/>
            <person name="Yoshinaga Y."/>
            <person name="Zwiers L.-H."/>
            <person name="Turgeon B."/>
            <person name="Goodwin S."/>
            <person name="Spatafora J."/>
            <person name="Crous P."/>
            <person name="Grigoriev I."/>
        </authorList>
    </citation>
    <scope>NUCLEOTIDE SEQUENCE</scope>
    <source>
        <strain evidence="18">CBS 119925</strain>
    </source>
</reference>
<dbReference type="SUPFAM" id="SSF52317">
    <property type="entry name" value="Class I glutamine amidotransferase-like"/>
    <property type="match status" value="1"/>
</dbReference>
<sequence>MATDGKDPIPPHKTFDTILVLDFGSQYSHLITRRLRELNVYCEMLPCTQKLSELEWSPKGVILSGGPYSVYAPDAPHVDPAVFELDVPILGICYGLQEIAWHHGKNVLAGEKREYGHAYLKVERHGDGSTGGHVDALFKDLEDDMEVWMSHGDKLSHLPEDFITIATTSNAPFAGMAHKQRKLYGIQFHPEVTHTPKGKVLLKNFAVDICQAKTDWTMGKFVDQEIARIRALVGEKGQVIGAVSGGVDSTVAAKLMKEAIGDRFHAVLVDNGVLRLNEAKIVKETLTAGLGINLTVVDASERFLGRLKGITDDPEKKRKVIGNTFIEVFQEEAKRIASEAANTSNAGDIEWLLQGTLYPDVIESISFKGPSATIKTHHNVGGLPATMSLKLIEPLRELFKDEVRELGTKLGIPEDLVWRHPFPGPGIAIRILGEVTPEQVRIAREADHIFIEEIKAAGLYRNISQAFAALLPVKAVGVMGDKRVHDQVIALRAVETTDFMTADWYPFDGAFLKKVSRRIVNEVNGVCRVVYDVTSKPPGTIEME</sequence>
<evidence type="ECO:0000256" key="5">
    <source>
        <dbReference type="ARBA" id="ARBA00021562"/>
    </source>
</evidence>
<keyword evidence="6" id="KW-0436">Ligase</keyword>
<evidence type="ECO:0000256" key="3">
    <source>
        <dbReference type="ARBA" id="ARBA00011738"/>
    </source>
</evidence>
<dbReference type="PROSITE" id="PS51553">
    <property type="entry name" value="GMPS_ATP_PPASE"/>
    <property type="match status" value="1"/>
</dbReference>
<dbReference type="InterPro" id="IPR025777">
    <property type="entry name" value="GMPS_ATP_PPase_dom"/>
</dbReference>
<dbReference type="Gene3D" id="3.40.50.880">
    <property type="match status" value="1"/>
</dbReference>
<evidence type="ECO:0000256" key="8">
    <source>
        <dbReference type="ARBA" id="ARBA00022749"/>
    </source>
</evidence>
<dbReference type="PRINTS" id="PR00097">
    <property type="entry name" value="ANTSNTHASEII"/>
</dbReference>
<dbReference type="PROSITE" id="PS51273">
    <property type="entry name" value="GATASE_TYPE_1"/>
    <property type="match status" value="1"/>
</dbReference>
<evidence type="ECO:0000256" key="1">
    <source>
        <dbReference type="ARBA" id="ARBA00004514"/>
    </source>
</evidence>
<feature type="domain" description="GMPS ATP-PPase" evidence="17">
    <location>
        <begin position="216"/>
        <end position="419"/>
    </location>
</feature>
<feature type="binding site" evidence="16">
    <location>
        <begin position="244"/>
        <end position="250"/>
    </location>
    <ligand>
        <name>ATP</name>
        <dbReference type="ChEBI" id="CHEBI:30616"/>
    </ligand>
</feature>
<evidence type="ECO:0000259" key="17">
    <source>
        <dbReference type="PROSITE" id="PS51553"/>
    </source>
</evidence>
<keyword evidence="8 16" id="KW-0332">GMP biosynthesis</keyword>
<evidence type="ECO:0000256" key="13">
    <source>
        <dbReference type="ARBA" id="ARBA00031356"/>
    </source>
</evidence>
<comment type="subcellular location">
    <subcellularLocation>
        <location evidence="1">Cytoplasm</location>
        <location evidence="1">Cytosol</location>
    </subcellularLocation>
</comment>
<comment type="function">
    <text evidence="14">Catalyzes the conversion of xanthine monophosphate (XMP) to GMP in the presence of glutamine and ATP through an adenyl-XMP intermediate.</text>
</comment>
<dbReference type="SUPFAM" id="SSF52402">
    <property type="entry name" value="Adenine nucleotide alpha hydrolases-like"/>
    <property type="match status" value="1"/>
</dbReference>
<evidence type="ECO:0000256" key="11">
    <source>
        <dbReference type="ARBA" id="ARBA00022962"/>
    </source>
</evidence>
<keyword evidence="7 16" id="KW-0547">Nucleotide-binding</keyword>
<dbReference type="NCBIfam" id="NF000848">
    <property type="entry name" value="PRK00074.1"/>
    <property type="match status" value="1"/>
</dbReference>
<evidence type="ECO:0000256" key="2">
    <source>
        <dbReference type="ARBA" id="ARBA00005153"/>
    </source>
</evidence>
<comment type="subunit">
    <text evidence="3">Homodimer.</text>
</comment>
<dbReference type="PANTHER" id="PTHR11922">
    <property type="entry name" value="GMP SYNTHASE-RELATED"/>
    <property type="match status" value="1"/>
</dbReference>
<dbReference type="InterPro" id="IPR004739">
    <property type="entry name" value="GMP_synth_GATase"/>
</dbReference>
<dbReference type="OrthoDB" id="1724632at2759"/>
<dbReference type="UniPathway" id="UPA00189">
    <property type="reaction ID" value="UER00296"/>
</dbReference>
<evidence type="ECO:0000256" key="4">
    <source>
        <dbReference type="ARBA" id="ARBA00012746"/>
    </source>
</evidence>
<dbReference type="FunFam" id="3.40.50.620:FF:000001">
    <property type="entry name" value="GMP synthase [glutamine-hydrolyzing]"/>
    <property type="match status" value="1"/>
</dbReference>
<dbReference type="SUPFAM" id="SSF54810">
    <property type="entry name" value="GMP synthetase C-terminal dimerisation domain"/>
    <property type="match status" value="1"/>
</dbReference>
<dbReference type="Pfam" id="PF00958">
    <property type="entry name" value="GMP_synt_C"/>
    <property type="match status" value="1"/>
</dbReference>
<dbReference type="GO" id="GO:0005829">
    <property type="term" value="C:cytosol"/>
    <property type="evidence" value="ECO:0007669"/>
    <property type="project" value="UniProtKB-SubCell"/>
</dbReference>
<name>A0A6A6VI86_9PLEO</name>
<keyword evidence="10 16" id="KW-0067">ATP-binding</keyword>
<comment type="catalytic activity">
    <reaction evidence="15">
        <text>XMP + L-glutamine + ATP + H2O = GMP + L-glutamate + AMP + diphosphate + 2 H(+)</text>
        <dbReference type="Rhea" id="RHEA:11680"/>
        <dbReference type="ChEBI" id="CHEBI:15377"/>
        <dbReference type="ChEBI" id="CHEBI:15378"/>
        <dbReference type="ChEBI" id="CHEBI:29985"/>
        <dbReference type="ChEBI" id="CHEBI:30616"/>
        <dbReference type="ChEBI" id="CHEBI:33019"/>
        <dbReference type="ChEBI" id="CHEBI:57464"/>
        <dbReference type="ChEBI" id="CHEBI:58115"/>
        <dbReference type="ChEBI" id="CHEBI:58359"/>
        <dbReference type="ChEBI" id="CHEBI:456215"/>
        <dbReference type="EC" id="6.3.5.2"/>
    </reaction>
</comment>
<organism evidence="18 19">
    <name type="scientific">Sporormia fimetaria CBS 119925</name>
    <dbReference type="NCBI Taxonomy" id="1340428"/>
    <lineage>
        <taxon>Eukaryota</taxon>
        <taxon>Fungi</taxon>
        <taxon>Dikarya</taxon>
        <taxon>Ascomycota</taxon>
        <taxon>Pezizomycotina</taxon>
        <taxon>Dothideomycetes</taxon>
        <taxon>Pleosporomycetidae</taxon>
        <taxon>Pleosporales</taxon>
        <taxon>Sporormiaceae</taxon>
        <taxon>Sporormia</taxon>
    </lineage>
</organism>
<dbReference type="InterPro" id="IPR017926">
    <property type="entry name" value="GATASE"/>
</dbReference>
<dbReference type="Pfam" id="PF02540">
    <property type="entry name" value="NAD_synthase"/>
    <property type="match status" value="1"/>
</dbReference>
<dbReference type="Gene3D" id="3.40.50.620">
    <property type="entry name" value="HUPs"/>
    <property type="match status" value="1"/>
</dbReference>
<dbReference type="GO" id="GO:0003921">
    <property type="term" value="F:GMP synthase activity"/>
    <property type="evidence" value="ECO:0007669"/>
    <property type="project" value="InterPro"/>
</dbReference>
<evidence type="ECO:0000256" key="15">
    <source>
        <dbReference type="ARBA" id="ARBA00049404"/>
    </source>
</evidence>
<evidence type="ECO:0000256" key="9">
    <source>
        <dbReference type="ARBA" id="ARBA00022755"/>
    </source>
</evidence>
<dbReference type="EC" id="6.3.5.2" evidence="4"/>
<comment type="pathway">
    <text evidence="2">Purine metabolism; GMP biosynthesis; GMP from XMP (L-Gln route): step 1/1.</text>
</comment>
<dbReference type="FunFam" id="3.30.300.10:FF:000002">
    <property type="entry name" value="GMP synthase [glutamine-hydrolyzing]"/>
    <property type="match status" value="1"/>
</dbReference>
<dbReference type="HAMAP" id="MF_00344">
    <property type="entry name" value="GMP_synthase"/>
    <property type="match status" value="1"/>
</dbReference>
<dbReference type="AlphaFoldDB" id="A0A6A6VI86"/>
<dbReference type="InterPro" id="IPR022955">
    <property type="entry name" value="GMP_synthase"/>
</dbReference>
<evidence type="ECO:0000256" key="10">
    <source>
        <dbReference type="ARBA" id="ARBA00022840"/>
    </source>
</evidence>
<gene>
    <name evidence="18" type="ORF">M011DRAFT_465103</name>
</gene>
<evidence type="ECO:0000313" key="18">
    <source>
        <dbReference type="EMBL" id="KAF2750338.1"/>
    </source>
</evidence>
<protein>
    <recommendedName>
        <fullName evidence="5">GMP synthase [glutamine-hydrolyzing]</fullName>
        <ecNumber evidence="4">6.3.5.2</ecNumber>
    </recommendedName>
    <alternativeName>
        <fullName evidence="12">GMP synthetase</fullName>
    </alternativeName>
    <alternativeName>
        <fullName evidence="13">Glutamine amidotransferase</fullName>
    </alternativeName>
</protein>
<evidence type="ECO:0000313" key="19">
    <source>
        <dbReference type="Proteomes" id="UP000799440"/>
    </source>
</evidence>
<accession>A0A6A6VI86</accession>
<evidence type="ECO:0000256" key="16">
    <source>
        <dbReference type="PROSITE-ProRule" id="PRU00886"/>
    </source>
</evidence>
<dbReference type="GO" id="GO:0005524">
    <property type="term" value="F:ATP binding"/>
    <property type="evidence" value="ECO:0007669"/>
    <property type="project" value="UniProtKB-UniRule"/>
</dbReference>
<evidence type="ECO:0000256" key="7">
    <source>
        <dbReference type="ARBA" id="ARBA00022741"/>
    </source>
</evidence>
<dbReference type="InterPro" id="IPR029062">
    <property type="entry name" value="Class_I_gatase-like"/>
</dbReference>
<keyword evidence="11" id="KW-0315">Glutamine amidotransferase</keyword>
<evidence type="ECO:0000256" key="12">
    <source>
        <dbReference type="ARBA" id="ARBA00030464"/>
    </source>
</evidence>
<evidence type="ECO:0000256" key="14">
    <source>
        <dbReference type="ARBA" id="ARBA00044933"/>
    </source>
</evidence>
<dbReference type="InterPro" id="IPR014729">
    <property type="entry name" value="Rossmann-like_a/b/a_fold"/>
</dbReference>
<dbReference type="CDD" id="cd01742">
    <property type="entry name" value="GATase1_GMP_Synthase"/>
    <property type="match status" value="1"/>
</dbReference>